<evidence type="ECO:0000313" key="3">
    <source>
        <dbReference type="Proteomes" id="UP000479190"/>
    </source>
</evidence>
<gene>
    <name evidence="2" type="ORF">TBRA_LOCUS16772</name>
</gene>
<keyword evidence="3" id="KW-1185">Reference proteome</keyword>
<organism evidence="2 3">
    <name type="scientific">Trichogramma brassicae</name>
    <dbReference type="NCBI Taxonomy" id="86971"/>
    <lineage>
        <taxon>Eukaryota</taxon>
        <taxon>Metazoa</taxon>
        <taxon>Ecdysozoa</taxon>
        <taxon>Arthropoda</taxon>
        <taxon>Hexapoda</taxon>
        <taxon>Insecta</taxon>
        <taxon>Pterygota</taxon>
        <taxon>Neoptera</taxon>
        <taxon>Endopterygota</taxon>
        <taxon>Hymenoptera</taxon>
        <taxon>Apocrita</taxon>
        <taxon>Proctotrupomorpha</taxon>
        <taxon>Chalcidoidea</taxon>
        <taxon>Trichogrammatidae</taxon>
        <taxon>Trichogramma</taxon>
    </lineage>
</organism>
<dbReference type="AlphaFoldDB" id="A0A6H5J563"/>
<reference evidence="2 3" key="1">
    <citation type="submission" date="2020-02" db="EMBL/GenBank/DDBJ databases">
        <authorList>
            <person name="Ferguson B K."/>
        </authorList>
    </citation>
    <scope>NUCLEOTIDE SEQUENCE [LARGE SCALE GENOMIC DNA]</scope>
</reference>
<evidence type="ECO:0000256" key="1">
    <source>
        <dbReference type="SAM" id="MobiDB-lite"/>
    </source>
</evidence>
<dbReference type="EMBL" id="CADCXV010001553">
    <property type="protein sequence ID" value="CAB0045236.1"/>
    <property type="molecule type" value="Genomic_DNA"/>
</dbReference>
<feature type="compositionally biased region" description="Low complexity" evidence="1">
    <location>
        <begin position="120"/>
        <end position="137"/>
    </location>
</feature>
<accession>A0A6H5J563</accession>
<protein>
    <submittedName>
        <fullName evidence="2">Uncharacterized protein</fullName>
    </submittedName>
</protein>
<name>A0A6H5J563_9HYME</name>
<evidence type="ECO:0000313" key="2">
    <source>
        <dbReference type="EMBL" id="CAB0045236.1"/>
    </source>
</evidence>
<proteinExistence type="predicted"/>
<feature type="region of interest" description="Disordered" evidence="1">
    <location>
        <begin position="112"/>
        <end position="144"/>
    </location>
</feature>
<dbReference type="Proteomes" id="UP000479190">
    <property type="component" value="Unassembled WGS sequence"/>
</dbReference>
<sequence length="258" mass="28376">MLCKEEGEGHCGERLKSACEGIKGAQRVKSGRGTVKTEQLVANPFVWRRLTHDAPDISRRIGTCLVVHHQVVQSAYLPPDSPGHTPAHRPPATRCAVTRSCIGICHPGHRDTRPRIGTLPRGASSPGRASAPATRPTGTRGRASAPATRFCNVNSITCGHCVIAATRSGHLARLLPRTLSSPSRSFPVRTHRRRRHHRASRSFERAFPLYTEKPFTVPHGCESRLPSLPHNDAQNPKITFTRCKLLGRYASTREFLSC</sequence>